<dbReference type="Proteomes" id="UP001379533">
    <property type="component" value="Chromosome"/>
</dbReference>
<sequence>MIDCHPAVYVATVVSNGEELVWDSKVTCTVMHDDASWVALDFAYPLPEGSTLVDAVKRRQAPIERDGRIVGVTIYQPERVATGPISFSVRTKNVRRGSDARVTPPLLEHVDTHVVAFASEDVSFEPRTSLDPHSRATAMAITLGDIPHTTYRAALNEGKLLGLRWDGPAVVLRATPAIRERQGIDGELVDRAEKTEGVFFGVVIAVGAAVVGLVYLATRFKRRSDDEHAEATLRAEIDSL</sequence>
<evidence type="ECO:0000313" key="3">
    <source>
        <dbReference type="Proteomes" id="UP001379533"/>
    </source>
</evidence>
<accession>A0ABZ2JZV4</accession>
<proteinExistence type="predicted"/>
<name>A0ABZ2JZV4_9BACT</name>
<evidence type="ECO:0000256" key="1">
    <source>
        <dbReference type="SAM" id="Phobius"/>
    </source>
</evidence>
<keyword evidence="3" id="KW-1185">Reference proteome</keyword>
<feature type="transmembrane region" description="Helical" evidence="1">
    <location>
        <begin position="198"/>
        <end position="217"/>
    </location>
</feature>
<keyword evidence="1" id="KW-1133">Transmembrane helix</keyword>
<dbReference type="EMBL" id="CP089982">
    <property type="protein sequence ID" value="WXA91872.1"/>
    <property type="molecule type" value="Genomic_DNA"/>
</dbReference>
<keyword evidence="1" id="KW-0472">Membrane</keyword>
<protein>
    <submittedName>
        <fullName evidence="2">Uncharacterized protein</fullName>
    </submittedName>
</protein>
<evidence type="ECO:0000313" key="2">
    <source>
        <dbReference type="EMBL" id="WXA91872.1"/>
    </source>
</evidence>
<gene>
    <name evidence="2" type="ORF">LZC95_36150</name>
</gene>
<reference evidence="2 3" key="1">
    <citation type="submission" date="2021-12" db="EMBL/GenBank/DDBJ databases">
        <title>Discovery of the Pendulisporaceae a myxobacterial family with distinct sporulation behavior and unique specialized metabolism.</title>
        <authorList>
            <person name="Garcia R."/>
            <person name="Popoff A."/>
            <person name="Bader C.D."/>
            <person name="Loehr J."/>
            <person name="Walesch S."/>
            <person name="Walt C."/>
            <person name="Boldt J."/>
            <person name="Bunk B."/>
            <person name="Haeckl F.J.F.P.J."/>
            <person name="Gunesch A.P."/>
            <person name="Birkelbach J."/>
            <person name="Nuebel U."/>
            <person name="Pietschmann T."/>
            <person name="Bach T."/>
            <person name="Mueller R."/>
        </authorList>
    </citation>
    <scope>NUCLEOTIDE SEQUENCE [LARGE SCALE GENOMIC DNA]</scope>
    <source>
        <strain evidence="2 3">MSr12523</strain>
    </source>
</reference>
<keyword evidence="1" id="KW-0812">Transmembrane</keyword>
<organism evidence="2 3">
    <name type="scientific">Pendulispora brunnea</name>
    <dbReference type="NCBI Taxonomy" id="2905690"/>
    <lineage>
        <taxon>Bacteria</taxon>
        <taxon>Pseudomonadati</taxon>
        <taxon>Myxococcota</taxon>
        <taxon>Myxococcia</taxon>
        <taxon>Myxococcales</taxon>
        <taxon>Sorangiineae</taxon>
        <taxon>Pendulisporaceae</taxon>
        <taxon>Pendulispora</taxon>
    </lineage>
</organism>
<dbReference type="RefSeq" id="WP_394842490.1">
    <property type="nucleotide sequence ID" value="NZ_CP089982.1"/>
</dbReference>